<dbReference type="Proteomes" id="UP000499080">
    <property type="component" value="Unassembled WGS sequence"/>
</dbReference>
<dbReference type="AlphaFoldDB" id="A0A4Y2M581"/>
<comment type="caution">
    <text evidence="1">The sequence shown here is derived from an EMBL/GenBank/DDBJ whole genome shotgun (WGS) entry which is preliminary data.</text>
</comment>
<accession>A0A4Y2M581</accession>
<organism evidence="1 2">
    <name type="scientific">Araneus ventricosus</name>
    <name type="common">Orbweaver spider</name>
    <name type="synonym">Epeira ventricosa</name>
    <dbReference type="NCBI Taxonomy" id="182803"/>
    <lineage>
        <taxon>Eukaryota</taxon>
        <taxon>Metazoa</taxon>
        <taxon>Ecdysozoa</taxon>
        <taxon>Arthropoda</taxon>
        <taxon>Chelicerata</taxon>
        <taxon>Arachnida</taxon>
        <taxon>Araneae</taxon>
        <taxon>Araneomorphae</taxon>
        <taxon>Entelegynae</taxon>
        <taxon>Araneoidea</taxon>
        <taxon>Araneidae</taxon>
        <taxon>Araneus</taxon>
    </lineage>
</organism>
<gene>
    <name evidence="1" type="ORF">AVEN_215247_1</name>
</gene>
<dbReference type="EMBL" id="BGPR01006790">
    <property type="protein sequence ID" value="GBN21889.1"/>
    <property type="molecule type" value="Genomic_DNA"/>
</dbReference>
<protein>
    <submittedName>
        <fullName evidence="1">Uncharacterized protein</fullName>
    </submittedName>
</protein>
<keyword evidence="2" id="KW-1185">Reference proteome</keyword>
<evidence type="ECO:0000313" key="2">
    <source>
        <dbReference type="Proteomes" id="UP000499080"/>
    </source>
</evidence>
<sequence>MHCSIDACHCYVVSKCYHAEVCVVLKYSITVSARYYFHDQDNPEESEEDVSNDLVSHANAASALELALRQVEHNAAATTTDLMFMLP</sequence>
<proteinExistence type="predicted"/>
<name>A0A4Y2M581_ARAVE</name>
<evidence type="ECO:0000313" key="1">
    <source>
        <dbReference type="EMBL" id="GBN21889.1"/>
    </source>
</evidence>
<reference evidence="1 2" key="1">
    <citation type="journal article" date="2019" name="Sci. Rep.">
        <title>Orb-weaving spider Araneus ventricosus genome elucidates the spidroin gene catalogue.</title>
        <authorList>
            <person name="Kono N."/>
            <person name="Nakamura H."/>
            <person name="Ohtoshi R."/>
            <person name="Moran D.A.P."/>
            <person name="Shinohara A."/>
            <person name="Yoshida Y."/>
            <person name="Fujiwara M."/>
            <person name="Mori M."/>
            <person name="Tomita M."/>
            <person name="Arakawa K."/>
        </authorList>
    </citation>
    <scope>NUCLEOTIDE SEQUENCE [LARGE SCALE GENOMIC DNA]</scope>
</reference>